<evidence type="ECO:0000256" key="1">
    <source>
        <dbReference type="ARBA" id="ARBA00022630"/>
    </source>
</evidence>
<dbReference type="EMBL" id="BAAAQM010000061">
    <property type="protein sequence ID" value="GAA1998101.1"/>
    <property type="molecule type" value="Genomic_DNA"/>
</dbReference>
<comment type="catalytic activity">
    <reaction evidence="6">
        <text>2 a quinone + NADH + H(+) = 2 a 1,4-benzosemiquinone + NAD(+)</text>
        <dbReference type="Rhea" id="RHEA:65952"/>
        <dbReference type="ChEBI" id="CHEBI:15378"/>
        <dbReference type="ChEBI" id="CHEBI:57540"/>
        <dbReference type="ChEBI" id="CHEBI:57945"/>
        <dbReference type="ChEBI" id="CHEBI:132124"/>
        <dbReference type="ChEBI" id="CHEBI:134225"/>
    </reaction>
</comment>
<dbReference type="InterPro" id="IPR029039">
    <property type="entry name" value="Flavoprotein-like_sf"/>
</dbReference>
<reference evidence="8 9" key="1">
    <citation type="journal article" date="2019" name="Int. J. Syst. Evol. Microbiol.">
        <title>The Global Catalogue of Microorganisms (GCM) 10K type strain sequencing project: providing services to taxonomists for standard genome sequencing and annotation.</title>
        <authorList>
            <consortium name="The Broad Institute Genomics Platform"/>
            <consortium name="The Broad Institute Genome Sequencing Center for Infectious Disease"/>
            <person name="Wu L."/>
            <person name="Ma J."/>
        </authorList>
    </citation>
    <scope>NUCLEOTIDE SEQUENCE [LARGE SCALE GENOMIC DNA]</scope>
    <source>
        <strain evidence="8 9">JCM 16013</strain>
    </source>
</reference>
<evidence type="ECO:0000313" key="8">
    <source>
        <dbReference type="EMBL" id="GAA1998101.1"/>
    </source>
</evidence>
<evidence type="ECO:0000256" key="6">
    <source>
        <dbReference type="HAMAP-Rule" id="MF_01216"/>
    </source>
</evidence>
<name>A0ABN2T3R7_9ACTN</name>
<evidence type="ECO:0000259" key="7">
    <source>
        <dbReference type="Pfam" id="PF02525"/>
    </source>
</evidence>
<organism evidence="8 9">
    <name type="scientific">Catenulispora subtropica</name>
    <dbReference type="NCBI Taxonomy" id="450798"/>
    <lineage>
        <taxon>Bacteria</taxon>
        <taxon>Bacillati</taxon>
        <taxon>Actinomycetota</taxon>
        <taxon>Actinomycetes</taxon>
        <taxon>Catenulisporales</taxon>
        <taxon>Catenulisporaceae</taxon>
        <taxon>Catenulispora</taxon>
    </lineage>
</organism>
<evidence type="ECO:0000256" key="2">
    <source>
        <dbReference type="ARBA" id="ARBA00022643"/>
    </source>
</evidence>
<keyword evidence="4 6" id="KW-0520">NAD</keyword>
<feature type="binding site" evidence="6">
    <location>
        <position position="10"/>
    </location>
    <ligand>
        <name>FMN</name>
        <dbReference type="ChEBI" id="CHEBI:58210"/>
    </ligand>
</feature>
<evidence type="ECO:0000256" key="5">
    <source>
        <dbReference type="ARBA" id="ARBA00048542"/>
    </source>
</evidence>
<sequence length="233" mass="24178">MATLLHVDASLFPGGASASRTVTAAFADAWRAAHPDGTVVYRDLAADPLPHIDAVTFSAARAEPGTHTEAQAAAHAARLALIEEAEAADVILIGAPMYNFGVASSLKAWLDHIILGGRTLGEGTQSLAGKRVVVVASRGGSYEPGTPREDMEFVKNYLSAVLSAHLGITPEFITIQLTLAGTVPAMAELIPLAEASRAQALAAADARARELVEQLAAEEPAVKERAAEEPAAV</sequence>
<comment type="catalytic activity">
    <reaction evidence="5">
        <text>N,N-dimethyl-1,4-phenylenediamine + anthranilate + 2 NAD(+) = 2-(4-dimethylaminophenyl)diazenylbenzoate + 2 NADH + 2 H(+)</text>
        <dbReference type="Rhea" id="RHEA:55872"/>
        <dbReference type="ChEBI" id="CHEBI:15378"/>
        <dbReference type="ChEBI" id="CHEBI:15783"/>
        <dbReference type="ChEBI" id="CHEBI:16567"/>
        <dbReference type="ChEBI" id="CHEBI:57540"/>
        <dbReference type="ChEBI" id="CHEBI:57945"/>
        <dbReference type="ChEBI" id="CHEBI:71579"/>
        <dbReference type="EC" id="1.7.1.17"/>
    </reaction>
    <physiologicalReaction direction="right-to-left" evidence="5">
        <dbReference type="Rhea" id="RHEA:55874"/>
    </physiologicalReaction>
</comment>
<dbReference type="EC" id="1.6.5.-" evidence="6"/>
<dbReference type="HAMAP" id="MF_01216">
    <property type="entry name" value="Azoreductase_type1"/>
    <property type="match status" value="1"/>
</dbReference>
<comment type="function">
    <text evidence="6">Quinone reductase that provides resistance to thiol-specific stress caused by electrophilic quinones.</text>
</comment>
<dbReference type="Pfam" id="PF02525">
    <property type="entry name" value="Flavodoxin_2"/>
    <property type="match status" value="1"/>
</dbReference>
<evidence type="ECO:0000256" key="3">
    <source>
        <dbReference type="ARBA" id="ARBA00023002"/>
    </source>
</evidence>
<feature type="binding site" evidence="6">
    <location>
        <begin position="17"/>
        <end position="19"/>
    </location>
    <ligand>
        <name>FMN</name>
        <dbReference type="ChEBI" id="CHEBI:58210"/>
    </ligand>
</feature>
<dbReference type="Proteomes" id="UP001499854">
    <property type="component" value="Unassembled WGS sequence"/>
</dbReference>
<feature type="binding site" evidence="6">
    <location>
        <begin position="97"/>
        <end position="100"/>
    </location>
    <ligand>
        <name>FMN</name>
        <dbReference type="ChEBI" id="CHEBI:58210"/>
    </ligand>
</feature>
<evidence type="ECO:0000313" key="9">
    <source>
        <dbReference type="Proteomes" id="UP001499854"/>
    </source>
</evidence>
<dbReference type="InterPro" id="IPR023048">
    <property type="entry name" value="NADH:quinone_OxRdtase_FMN_depd"/>
</dbReference>
<dbReference type="SUPFAM" id="SSF52218">
    <property type="entry name" value="Flavoproteins"/>
    <property type="match status" value="1"/>
</dbReference>
<dbReference type="PANTHER" id="PTHR43741:SF4">
    <property type="entry name" value="FMN-DEPENDENT NADH:QUINONE OXIDOREDUCTASE"/>
    <property type="match status" value="1"/>
</dbReference>
<feature type="domain" description="Flavodoxin-like fold" evidence="7">
    <location>
        <begin position="3"/>
        <end position="170"/>
    </location>
</feature>
<comment type="caution">
    <text evidence="8">The sequence shown here is derived from an EMBL/GenBank/DDBJ whole genome shotgun (WGS) entry which is preliminary data.</text>
</comment>
<comment type="subunit">
    <text evidence="6">Homodimer.</text>
</comment>
<dbReference type="PANTHER" id="PTHR43741">
    <property type="entry name" value="FMN-DEPENDENT NADH-AZOREDUCTASE 1"/>
    <property type="match status" value="1"/>
</dbReference>
<keyword evidence="2 6" id="KW-0288">FMN</keyword>
<dbReference type="InterPro" id="IPR003680">
    <property type="entry name" value="Flavodoxin_fold"/>
</dbReference>
<protein>
    <recommendedName>
        <fullName evidence="6">FMN dependent NADH:quinone oxidoreductase</fullName>
        <ecNumber evidence="6">1.6.5.-</ecNumber>
    </recommendedName>
    <alternativeName>
        <fullName evidence="6">Azo-dye reductase</fullName>
    </alternativeName>
    <alternativeName>
        <fullName evidence="6">FMN-dependent NADH-azo compound oxidoreductase</fullName>
    </alternativeName>
    <alternativeName>
        <fullName evidence="6">FMN-dependent NADH-azoreductase</fullName>
        <ecNumber evidence="6">1.7.1.17</ecNumber>
    </alternativeName>
</protein>
<dbReference type="EC" id="1.7.1.17" evidence="6"/>
<feature type="binding site" evidence="6">
    <location>
        <begin position="137"/>
        <end position="140"/>
    </location>
    <ligand>
        <name>FMN</name>
        <dbReference type="ChEBI" id="CHEBI:58210"/>
    </ligand>
</feature>
<evidence type="ECO:0000256" key="4">
    <source>
        <dbReference type="ARBA" id="ARBA00023027"/>
    </source>
</evidence>
<comment type="function">
    <text evidence="6">Also exhibits azoreductase activity. Catalyzes the reductive cleavage of the azo bond in aromatic azo compounds to the corresponding amines.</text>
</comment>
<comment type="cofactor">
    <cofactor evidence="6">
        <name>FMN</name>
        <dbReference type="ChEBI" id="CHEBI:58210"/>
    </cofactor>
    <text evidence="6">Binds 1 FMN per subunit.</text>
</comment>
<comment type="similarity">
    <text evidence="6">Belongs to the azoreductase type 1 family.</text>
</comment>
<proteinExistence type="inferred from homology"/>
<dbReference type="InterPro" id="IPR050104">
    <property type="entry name" value="FMN-dep_NADH:Q_OxRdtase_AzoR1"/>
</dbReference>
<keyword evidence="1 6" id="KW-0285">Flavoprotein</keyword>
<dbReference type="RefSeq" id="WP_344661877.1">
    <property type="nucleotide sequence ID" value="NZ_BAAAQM010000061.1"/>
</dbReference>
<gene>
    <name evidence="6" type="primary">azoR</name>
    <name evidence="8" type="ORF">GCM10009838_74260</name>
</gene>
<dbReference type="Gene3D" id="3.40.50.360">
    <property type="match status" value="1"/>
</dbReference>
<keyword evidence="9" id="KW-1185">Reference proteome</keyword>
<keyword evidence="3 6" id="KW-0560">Oxidoreductase</keyword>
<accession>A0ABN2T3R7</accession>